<evidence type="ECO:0000313" key="1">
    <source>
        <dbReference type="EMBL" id="KIJ15728.1"/>
    </source>
</evidence>
<dbReference type="OrthoDB" id="3341102at2759"/>
<keyword evidence="2" id="KW-1185">Reference proteome</keyword>
<name>A0A0C9TZC8_PAXIN</name>
<organism evidence="1 2">
    <name type="scientific">Paxillus involutus ATCC 200175</name>
    <dbReference type="NCBI Taxonomy" id="664439"/>
    <lineage>
        <taxon>Eukaryota</taxon>
        <taxon>Fungi</taxon>
        <taxon>Dikarya</taxon>
        <taxon>Basidiomycota</taxon>
        <taxon>Agaricomycotina</taxon>
        <taxon>Agaricomycetes</taxon>
        <taxon>Agaricomycetidae</taxon>
        <taxon>Boletales</taxon>
        <taxon>Paxilineae</taxon>
        <taxon>Paxillaceae</taxon>
        <taxon>Paxillus</taxon>
    </lineage>
</organism>
<reference evidence="1 2" key="1">
    <citation type="submission" date="2014-06" db="EMBL/GenBank/DDBJ databases">
        <authorList>
            <consortium name="DOE Joint Genome Institute"/>
            <person name="Kuo A."/>
            <person name="Kohler A."/>
            <person name="Nagy L.G."/>
            <person name="Floudas D."/>
            <person name="Copeland A."/>
            <person name="Barry K.W."/>
            <person name="Cichocki N."/>
            <person name="Veneault-Fourrey C."/>
            <person name="LaButti K."/>
            <person name="Lindquist E.A."/>
            <person name="Lipzen A."/>
            <person name="Lundell T."/>
            <person name="Morin E."/>
            <person name="Murat C."/>
            <person name="Sun H."/>
            <person name="Tunlid A."/>
            <person name="Henrissat B."/>
            <person name="Grigoriev I.V."/>
            <person name="Hibbett D.S."/>
            <person name="Martin F."/>
            <person name="Nordberg H.P."/>
            <person name="Cantor M.N."/>
            <person name="Hua S.X."/>
        </authorList>
    </citation>
    <scope>NUCLEOTIDE SEQUENCE [LARGE SCALE GENOMIC DNA]</scope>
    <source>
        <strain evidence="1 2">ATCC 200175</strain>
    </source>
</reference>
<dbReference type="EMBL" id="KN819335">
    <property type="protein sequence ID" value="KIJ15728.1"/>
    <property type="molecule type" value="Genomic_DNA"/>
</dbReference>
<dbReference type="Proteomes" id="UP000053647">
    <property type="component" value="Unassembled WGS sequence"/>
</dbReference>
<evidence type="ECO:0000313" key="2">
    <source>
        <dbReference type="Proteomes" id="UP000053647"/>
    </source>
</evidence>
<accession>A0A0C9TZC8</accession>
<proteinExistence type="predicted"/>
<dbReference type="HOGENOM" id="CLU_1111690_0_0_1"/>
<dbReference type="AlphaFoldDB" id="A0A0C9TZC8"/>
<reference evidence="2" key="2">
    <citation type="submission" date="2015-01" db="EMBL/GenBank/DDBJ databases">
        <title>Evolutionary Origins and Diversification of the Mycorrhizal Mutualists.</title>
        <authorList>
            <consortium name="DOE Joint Genome Institute"/>
            <consortium name="Mycorrhizal Genomics Consortium"/>
            <person name="Kohler A."/>
            <person name="Kuo A."/>
            <person name="Nagy L.G."/>
            <person name="Floudas D."/>
            <person name="Copeland A."/>
            <person name="Barry K.W."/>
            <person name="Cichocki N."/>
            <person name="Veneault-Fourrey C."/>
            <person name="LaButti K."/>
            <person name="Lindquist E.A."/>
            <person name="Lipzen A."/>
            <person name="Lundell T."/>
            <person name="Morin E."/>
            <person name="Murat C."/>
            <person name="Riley R."/>
            <person name="Ohm R."/>
            <person name="Sun H."/>
            <person name="Tunlid A."/>
            <person name="Henrissat B."/>
            <person name="Grigoriev I.V."/>
            <person name="Hibbett D.S."/>
            <person name="Martin F."/>
        </authorList>
    </citation>
    <scope>NUCLEOTIDE SEQUENCE [LARGE SCALE GENOMIC DNA]</scope>
    <source>
        <strain evidence="2">ATCC 200175</strain>
    </source>
</reference>
<sequence>MSNRTLHGMQLDAFSCGVAAINTIKHAVFDDELFADENKFCLRMEEFLALAYSHLETGADDVHGSEHHSDYSPESSSNIEVFNSPGLLLDVSPLPPARQKMAGALAQGHGLLRFFPKVSQEEHLKNARIPSAWEVEDQERNEHRLCIQQFEHQAQTAEHSHAAQSYQIRMGKFENVPELLGMENFYEWRRQAEHLLLGEGVYNLVSKGIDPNNYVEYASVMPTPLLGGSPTSSEREAILHQQVDNFSGST</sequence>
<gene>
    <name evidence="1" type="ORF">PAXINDRAFT_11321</name>
</gene>
<protein>
    <submittedName>
        <fullName evidence="1">Uncharacterized protein</fullName>
    </submittedName>
</protein>